<evidence type="ECO:0000313" key="2">
    <source>
        <dbReference type="Proteomes" id="UP000051966"/>
    </source>
</evidence>
<dbReference type="PATRIC" id="fig|1423743.5.peg.1038"/>
<sequence>MFPCLISKTPSSADQRHPYVTTPVSLRGTWYQYDQAGHYFMKMTITKYTWSVDYAPHYATTVSSKRIIPHTSMTQLACPQLKSHGYWQLKQNHTEYSMLLKRGSIKINRQKITVLKNYYPNAPQAVSVWTTRKIR</sequence>
<comment type="caution">
    <text evidence="1">The sequence shown here is derived from an EMBL/GenBank/DDBJ whole genome shotgun (WGS) entry which is preliminary data.</text>
</comment>
<proteinExistence type="predicted"/>
<gene>
    <name evidence="1" type="ORF">FD41_GL001007</name>
</gene>
<evidence type="ECO:0000313" key="1">
    <source>
        <dbReference type="EMBL" id="KRM03967.1"/>
    </source>
</evidence>
<dbReference type="EMBL" id="AZFY01000122">
    <property type="protein sequence ID" value="KRM03967.1"/>
    <property type="molecule type" value="Genomic_DNA"/>
</dbReference>
<organism evidence="1 2">
    <name type="scientific">Lentilactobacillus farraginis DSM 18382 = JCM 14108</name>
    <dbReference type="NCBI Taxonomy" id="1423743"/>
    <lineage>
        <taxon>Bacteria</taxon>
        <taxon>Bacillati</taxon>
        <taxon>Bacillota</taxon>
        <taxon>Bacilli</taxon>
        <taxon>Lactobacillales</taxon>
        <taxon>Lactobacillaceae</taxon>
        <taxon>Lentilactobacillus</taxon>
    </lineage>
</organism>
<protein>
    <submittedName>
        <fullName evidence="1">Uncharacterized protein</fullName>
    </submittedName>
</protein>
<accession>A0A0R1VFC2</accession>
<name>A0A0R1VFC2_9LACO</name>
<dbReference type="AlphaFoldDB" id="A0A0R1VFC2"/>
<keyword evidence="2" id="KW-1185">Reference proteome</keyword>
<reference evidence="1 2" key="1">
    <citation type="journal article" date="2015" name="Genome Announc.">
        <title>Expanding the biotechnology potential of lactobacilli through comparative genomics of 213 strains and associated genera.</title>
        <authorList>
            <person name="Sun Z."/>
            <person name="Harris H.M."/>
            <person name="McCann A."/>
            <person name="Guo C."/>
            <person name="Argimon S."/>
            <person name="Zhang W."/>
            <person name="Yang X."/>
            <person name="Jeffery I.B."/>
            <person name="Cooney J.C."/>
            <person name="Kagawa T.F."/>
            <person name="Liu W."/>
            <person name="Song Y."/>
            <person name="Salvetti E."/>
            <person name="Wrobel A."/>
            <person name="Rasinkangas P."/>
            <person name="Parkhill J."/>
            <person name="Rea M.C."/>
            <person name="O'Sullivan O."/>
            <person name="Ritari J."/>
            <person name="Douillard F.P."/>
            <person name="Paul Ross R."/>
            <person name="Yang R."/>
            <person name="Briner A.E."/>
            <person name="Felis G.E."/>
            <person name="de Vos W.M."/>
            <person name="Barrangou R."/>
            <person name="Klaenhammer T.R."/>
            <person name="Caufield P.W."/>
            <person name="Cui Y."/>
            <person name="Zhang H."/>
            <person name="O'Toole P.W."/>
        </authorList>
    </citation>
    <scope>NUCLEOTIDE SEQUENCE [LARGE SCALE GENOMIC DNA]</scope>
    <source>
        <strain evidence="1 2">DSM 18382</strain>
    </source>
</reference>
<dbReference type="Proteomes" id="UP000051966">
    <property type="component" value="Unassembled WGS sequence"/>
</dbReference>